<dbReference type="STRING" id="634500.EbC_30230"/>
<keyword evidence="1" id="KW-0175">Coiled coil</keyword>
<dbReference type="KEGG" id="ebi:EbC_30230"/>
<dbReference type="CDD" id="cd06532">
    <property type="entry name" value="Glyco_transf_25"/>
    <property type="match status" value="1"/>
</dbReference>
<evidence type="ECO:0000259" key="2">
    <source>
        <dbReference type="Pfam" id="PF01755"/>
    </source>
</evidence>
<organism evidence="4">
    <name type="scientific">Erwinia billingiae (strain Eb661)</name>
    <dbReference type="NCBI Taxonomy" id="634500"/>
    <lineage>
        <taxon>Bacteria</taxon>
        <taxon>Pseudomonadati</taxon>
        <taxon>Pseudomonadota</taxon>
        <taxon>Gammaproteobacteria</taxon>
        <taxon>Enterobacterales</taxon>
        <taxon>Erwiniaceae</taxon>
        <taxon>Erwinia</taxon>
    </lineage>
</organism>
<dbReference type="CAZy" id="GT25">
    <property type="family name" value="Glycosyltransferase Family 25"/>
</dbReference>
<keyword evidence="4" id="KW-1185">Reference proteome</keyword>
<dbReference type="HOGENOM" id="CLU_071269_4_0_6"/>
<name>D8MUP7_ERWBE</name>
<proteinExistence type="predicted"/>
<protein>
    <submittedName>
        <fullName evidence="3">Putative LPS biosynthesis glycosyltransferase</fullName>
    </submittedName>
</protein>
<keyword evidence="3" id="KW-0808">Transferase</keyword>
<dbReference type="GO" id="GO:0016740">
    <property type="term" value="F:transferase activity"/>
    <property type="evidence" value="ECO:0007669"/>
    <property type="project" value="UniProtKB-KW"/>
</dbReference>
<dbReference type="GeneID" id="90513000"/>
<dbReference type="InterPro" id="IPR002654">
    <property type="entry name" value="Glyco_trans_25"/>
</dbReference>
<dbReference type="Pfam" id="PF01755">
    <property type="entry name" value="Glyco_transf_25"/>
    <property type="match status" value="1"/>
</dbReference>
<reference evidence="3 4" key="1">
    <citation type="journal article" date="2010" name="BMC Genomics">
        <title>Genome comparison of the epiphytic bacteria Erwinia billingiae and E. tasmaniensis with the pear pathogen E. pyrifoliae.</title>
        <authorList>
            <person name="Kube M."/>
            <person name="Migdoll A.M."/>
            <person name="Gehring I."/>
            <person name="Heitmann K."/>
            <person name="Mayer Y."/>
            <person name="Kuhl H."/>
            <person name="Knaust F."/>
            <person name="Geider K."/>
            <person name="Reinhardt R."/>
        </authorList>
    </citation>
    <scope>NUCLEOTIDE SEQUENCE [LARGE SCALE GENOMIC DNA]</scope>
    <source>
        <strain evidence="3 4">Eb661</strain>
    </source>
</reference>
<sequence>MESPIRIFVINLKSSVTRRESLQRRLDELNLTAEFIEAVNGHNLSESELAEHTLPVNYAYMKGEVGCALSHQLIYKKMVAGNIATALILEDDVYLPDNLPVILSQIKLTAHLPEVTLLSRVNKFCNRNHRILTPDYTLHPVHQATTAHGYVITRQAAANLLAALYPIWMVADKWRLFEDYGWIKVNAIVPALVTLSAASSDSTINSQKGSEEVNNKKKALWEELMRKRPLRVKAKCRLRRALVPLIYGVTDQKKGP</sequence>
<evidence type="ECO:0000256" key="1">
    <source>
        <dbReference type="SAM" id="Coils"/>
    </source>
</evidence>
<feature type="coiled-coil region" evidence="1">
    <location>
        <begin position="12"/>
        <end position="39"/>
    </location>
</feature>
<dbReference type="EMBL" id="FP236843">
    <property type="protein sequence ID" value="CAX60554.1"/>
    <property type="molecule type" value="Genomic_DNA"/>
</dbReference>
<dbReference type="AlphaFoldDB" id="D8MUP7"/>
<gene>
    <name evidence="3" type="ordered locus">EbC_30230</name>
</gene>
<feature type="domain" description="Glycosyl transferase family 25" evidence="2">
    <location>
        <begin position="6"/>
        <end position="172"/>
    </location>
</feature>
<dbReference type="eggNOG" id="COG3306">
    <property type="taxonomic scope" value="Bacteria"/>
</dbReference>
<accession>D8MUP7</accession>
<dbReference type="RefSeq" id="WP_013203039.1">
    <property type="nucleotide sequence ID" value="NC_014306.1"/>
</dbReference>
<evidence type="ECO:0000313" key="3">
    <source>
        <dbReference type="EMBL" id="CAX60554.1"/>
    </source>
</evidence>
<dbReference type="Proteomes" id="UP000008793">
    <property type="component" value="Chromosome"/>
</dbReference>
<evidence type="ECO:0000313" key="4">
    <source>
        <dbReference type="Proteomes" id="UP000008793"/>
    </source>
</evidence>